<evidence type="ECO:0000313" key="8">
    <source>
        <dbReference type="EMBL" id="ALO15181.1"/>
    </source>
</evidence>
<evidence type="ECO:0000313" key="9">
    <source>
        <dbReference type="Proteomes" id="UP000064893"/>
    </source>
</evidence>
<evidence type="ECO:0000256" key="4">
    <source>
        <dbReference type="ARBA" id="ARBA00022692"/>
    </source>
</evidence>
<keyword evidence="9" id="KW-1185">Reference proteome</keyword>
<organism evidence="8 9">
    <name type="scientific">Salinivirga cyanobacteriivorans</name>
    <dbReference type="NCBI Taxonomy" id="1307839"/>
    <lineage>
        <taxon>Bacteria</taxon>
        <taxon>Pseudomonadati</taxon>
        <taxon>Bacteroidota</taxon>
        <taxon>Bacteroidia</taxon>
        <taxon>Bacteroidales</taxon>
        <taxon>Salinivirgaceae</taxon>
        <taxon>Salinivirga</taxon>
    </lineage>
</organism>
<name>A0A0S2HYU2_9BACT</name>
<keyword evidence="7" id="KW-0813">Transport</keyword>
<dbReference type="AlphaFoldDB" id="A0A0S2HYU2"/>
<keyword evidence="5" id="KW-1133">Transmembrane helix</keyword>
<dbReference type="InterPro" id="IPR003400">
    <property type="entry name" value="ExbD"/>
</dbReference>
<dbReference type="GO" id="GO:0015031">
    <property type="term" value="P:protein transport"/>
    <property type="evidence" value="ECO:0007669"/>
    <property type="project" value="UniProtKB-KW"/>
</dbReference>
<keyword evidence="7" id="KW-0653">Protein transport</keyword>
<gene>
    <name evidence="8" type="ORF">L21SP5_01533</name>
</gene>
<dbReference type="Proteomes" id="UP000064893">
    <property type="component" value="Chromosome"/>
</dbReference>
<reference evidence="8 9" key="1">
    <citation type="submission" date="2015-11" db="EMBL/GenBank/DDBJ databases">
        <title>Description and complete genome sequence of a novel strain predominating in hypersaline microbial mats and representing a new family of the Bacteriodetes phylum.</title>
        <authorList>
            <person name="Spring S."/>
            <person name="Bunk B."/>
            <person name="Sproer C."/>
            <person name="Klenk H.-P."/>
        </authorList>
    </citation>
    <scope>NUCLEOTIDE SEQUENCE [LARGE SCALE GENOMIC DNA]</scope>
    <source>
        <strain evidence="8 9">L21-Spi-D4</strain>
    </source>
</reference>
<dbReference type="RefSeq" id="WP_057952661.1">
    <property type="nucleotide sequence ID" value="NZ_CP013118.1"/>
</dbReference>
<dbReference type="GO" id="GO:0022857">
    <property type="term" value="F:transmembrane transporter activity"/>
    <property type="evidence" value="ECO:0007669"/>
    <property type="project" value="InterPro"/>
</dbReference>
<sequence length="216" mass="24813">MARQNKQEINAGSMADIAFLLLIFFLVTTTMDTDSGLARQLPPMPEEQQQKEENKIKERNLLIVLINKQDRLLVNGEQMLVNNLREKTKEFITNPGNAENLPEKKYEVVKVKNPEFYPGSDLPKKVPHKLFEQRYPDGYPVSKGVISLQNDRGTSYKRYIEVQNELVAAYNEARNELSMRMFQKPYDELSNEADVDAIRAAIPQRISEAEPKNIGE</sequence>
<dbReference type="PANTHER" id="PTHR30558">
    <property type="entry name" value="EXBD MEMBRANE COMPONENT OF PMF-DRIVEN MACROMOLECULE IMPORT SYSTEM"/>
    <property type="match status" value="1"/>
</dbReference>
<keyword evidence="4 7" id="KW-0812">Transmembrane</keyword>
<dbReference type="GO" id="GO:0005886">
    <property type="term" value="C:plasma membrane"/>
    <property type="evidence" value="ECO:0007669"/>
    <property type="project" value="UniProtKB-SubCell"/>
</dbReference>
<keyword evidence="6" id="KW-0472">Membrane</keyword>
<evidence type="ECO:0000256" key="1">
    <source>
        <dbReference type="ARBA" id="ARBA00004162"/>
    </source>
</evidence>
<evidence type="ECO:0000256" key="7">
    <source>
        <dbReference type="RuleBase" id="RU003879"/>
    </source>
</evidence>
<dbReference type="EMBL" id="CP013118">
    <property type="protein sequence ID" value="ALO15181.1"/>
    <property type="molecule type" value="Genomic_DNA"/>
</dbReference>
<dbReference type="PATRIC" id="fig|1307839.3.peg.1633"/>
<keyword evidence="3" id="KW-1003">Cell membrane</keyword>
<dbReference type="OrthoDB" id="9801500at2"/>
<comment type="subcellular location">
    <subcellularLocation>
        <location evidence="1">Cell membrane</location>
        <topology evidence="1">Single-pass membrane protein</topology>
    </subcellularLocation>
    <subcellularLocation>
        <location evidence="7">Cell membrane</location>
        <topology evidence="7">Single-pass type II membrane protein</topology>
    </subcellularLocation>
</comment>
<comment type="similarity">
    <text evidence="2 7">Belongs to the ExbD/TolR family.</text>
</comment>
<evidence type="ECO:0000256" key="2">
    <source>
        <dbReference type="ARBA" id="ARBA00005811"/>
    </source>
</evidence>
<evidence type="ECO:0000256" key="3">
    <source>
        <dbReference type="ARBA" id="ARBA00022475"/>
    </source>
</evidence>
<protein>
    <submittedName>
        <fullName evidence="8">Biopolymer transport protein ExbD/TolR</fullName>
    </submittedName>
</protein>
<accession>A0A0S2HYU2</accession>
<dbReference type="PANTHER" id="PTHR30558:SF3">
    <property type="entry name" value="BIOPOLYMER TRANSPORT PROTEIN EXBD-RELATED"/>
    <property type="match status" value="1"/>
</dbReference>
<proteinExistence type="inferred from homology"/>
<evidence type="ECO:0000256" key="5">
    <source>
        <dbReference type="ARBA" id="ARBA00022989"/>
    </source>
</evidence>
<evidence type="ECO:0000256" key="6">
    <source>
        <dbReference type="ARBA" id="ARBA00023136"/>
    </source>
</evidence>
<dbReference type="STRING" id="1307839.L21SP5_01533"/>
<dbReference type="KEGG" id="blq:L21SP5_01533"/>
<dbReference type="Pfam" id="PF02472">
    <property type="entry name" value="ExbD"/>
    <property type="match status" value="1"/>
</dbReference>